<dbReference type="RefSeq" id="WP_310895018.1">
    <property type="nucleotide sequence ID" value="NZ_JAMQOM010000001.1"/>
</dbReference>
<dbReference type="AlphaFoldDB" id="A0AAE4EX17"/>
<reference evidence="2 3" key="1">
    <citation type="submission" date="2022-06" db="EMBL/GenBank/DDBJ databases">
        <title>Haloarcula sp. a new haloarchaeum isolate from saline soil.</title>
        <authorList>
            <person name="Strakova D."/>
            <person name="Galisteo C."/>
            <person name="Sanchez-Porro C."/>
            <person name="Ventosa A."/>
        </authorList>
    </citation>
    <scope>NUCLEOTIDE SEQUENCE [LARGE SCALE GENOMIC DNA]</scope>
    <source>
        <strain evidence="2 3">S1AR25-5A</strain>
    </source>
</reference>
<organism evidence="2 3">
    <name type="scientific">Haloarcula terrestris</name>
    <dbReference type="NCBI Taxonomy" id="2950533"/>
    <lineage>
        <taxon>Archaea</taxon>
        <taxon>Methanobacteriati</taxon>
        <taxon>Methanobacteriota</taxon>
        <taxon>Stenosarchaea group</taxon>
        <taxon>Halobacteria</taxon>
        <taxon>Halobacteriales</taxon>
        <taxon>Haloarculaceae</taxon>
        <taxon>Haloarcula</taxon>
    </lineage>
</organism>
<comment type="caution">
    <text evidence="2">The sequence shown here is derived from an EMBL/GenBank/DDBJ whole genome shotgun (WGS) entry which is preliminary data.</text>
</comment>
<sequence length="132" mass="15224">MDTETSSQSKDTEEVEFYVPATFQFSTEPGAIERVLVGLFHDRSDLEARVVAEEPTKEFYTPAMFQFSTDPSRIERFLKTVFRERGEQEFRTVPDQFVDLFYLPATSSDRFRQRTDPSLAPAAEVLQETPPD</sequence>
<feature type="region of interest" description="Disordered" evidence="1">
    <location>
        <begin position="111"/>
        <end position="132"/>
    </location>
</feature>
<evidence type="ECO:0000313" key="2">
    <source>
        <dbReference type="EMBL" id="MDS0220333.1"/>
    </source>
</evidence>
<proteinExistence type="predicted"/>
<dbReference type="Proteomes" id="UP001253439">
    <property type="component" value="Unassembled WGS sequence"/>
</dbReference>
<keyword evidence="3" id="KW-1185">Reference proteome</keyword>
<dbReference type="EMBL" id="JAMQOM010000001">
    <property type="protein sequence ID" value="MDS0220333.1"/>
    <property type="molecule type" value="Genomic_DNA"/>
</dbReference>
<protein>
    <submittedName>
        <fullName evidence="2">Uncharacterized protein</fullName>
    </submittedName>
</protein>
<evidence type="ECO:0000313" key="3">
    <source>
        <dbReference type="Proteomes" id="UP001253439"/>
    </source>
</evidence>
<gene>
    <name evidence="2" type="ORF">NDI54_03100</name>
</gene>
<evidence type="ECO:0000256" key="1">
    <source>
        <dbReference type="SAM" id="MobiDB-lite"/>
    </source>
</evidence>
<accession>A0AAE4EX17</accession>
<name>A0AAE4EX17_9EURY</name>